<dbReference type="EMBL" id="JAGTXO010000006">
    <property type="protein sequence ID" value="KAG8467341.1"/>
    <property type="molecule type" value="Genomic_DNA"/>
</dbReference>
<keyword evidence="2" id="KW-1185">Reference proteome</keyword>
<dbReference type="OrthoDB" id="2684236at2759"/>
<gene>
    <name evidence="1" type="ORF">KFE25_000657</name>
</gene>
<accession>A0A8J5XQV7</accession>
<dbReference type="AlphaFoldDB" id="A0A8J5XQV7"/>
<dbReference type="InterPro" id="IPR009836">
    <property type="entry name" value="GRDP-like"/>
</dbReference>
<dbReference type="Proteomes" id="UP000751190">
    <property type="component" value="Unassembled WGS sequence"/>
</dbReference>
<sequence>MWHAHMSHPLAYAADCFRICGRPIDHDDSVTDRSVGSRLATGASATEELWARAYPGETWRKQGGMFRGHPPDWYWAYPGIAAMAGGPVPPVELTDPHIVARAGGGGLNDGDDDEGCVGERCGGARSVVVAVALALSAALTARAAWAGGGGGWEGTALSAPR</sequence>
<dbReference type="PANTHER" id="PTHR34365:SF7">
    <property type="entry name" value="GLYCINE-RICH DOMAIN-CONTAINING PROTEIN 1"/>
    <property type="match status" value="1"/>
</dbReference>
<dbReference type="PANTHER" id="PTHR34365">
    <property type="entry name" value="ENOLASE (DUF1399)"/>
    <property type="match status" value="1"/>
</dbReference>
<evidence type="ECO:0000313" key="1">
    <source>
        <dbReference type="EMBL" id="KAG8467341.1"/>
    </source>
</evidence>
<comment type="caution">
    <text evidence="1">The sequence shown here is derived from an EMBL/GenBank/DDBJ whole genome shotgun (WGS) entry which is preliminary data.</text>
</comment>
<organism evidence="1 2">
    <name type="scientific">Diacronema lutheri</name>
    <name type="common">Unicellular marine alga</name>
    <name type="synonym">Monochrysis lutheri</name>
    <dbReference type="NCBI Taxonomy" id="2081491"/>
    <lineage>
        <taxon>Eukaryota</taxon>
        <taxon>Haptista</taxon>
        <taxon>Haptophyta</taxon>
        <taxon>Pavlovophyceae</taxon>
        <taxon>Pavlovales</taxon>
        <taxon>Pavlovaceae</taxon>
        <taxon>Diacronema</taxon>
    </lineage>
</organism>
<evidence type="ECO:0000313" key="2">
    <source>
        <dbReference type="Proteomes" id="UP000751190"/>
    </source>
</evidence>
<name>A0A8J5XQV7_DIALT</name>
<proteinExistence type="predicted"/>
<protein>
    <submittedName>
        <fullName evidence="1">Uncharacterized protein</fullName>
    </submittedName>
</protein>
<reference evidence="1" key="1">
    <citation type="submission" date="2021-05" db="EMBL/GenBank/DDBJ databases">
        <title>The genome of the haptophyte Pavlova lutheri (Diacronema luteri, Pavlovales) - a model for lipid biosynthesis in eukaryotic algae.</title>
        <authorList>
            <person name="Hulatt C.J."/>
            <person name="Posewitz M.C."/>
        </authorList>
    </citation>
    <scope>NUCLEOTIDE SEQUENCE</scope>
    <source>
        <strain evidence="1">NIVA-4/92</strain>
    </source>
</reference>